<dbReference type="Gene3D" id="3.40.30.10">
    <property type="entry name" value="Glutaredoxin"/>
    <property type="match status" value="1"/>
</dbReference>
<dbReference type="InterPro" id="IPR036249">
    <property type="entry name" value="Thioredoxin-like_sf"/>
</dbReference>
<evidence type="ECO:0000313" key="3">
    <source>
        <dbReference type="Proteomes" id="UP000028521"/>
    </source>
</evidence>
<organism evidence="2 3">
    <name type="scientific">Mangrovimonas yunxiaonensis</name>
    <dbReference type="NCBI Taxonomy" id="1197477"/>
    <lineage>
        <taxon>Bacteria</taxon>
        <taxon>Pseudomonadati</taxon>
        <taxon>Bacteroidota</taxon>
        <taxon>Flavobacteriia</taxon>
        <taxon>Flavobacteriales</taxon>
        <taxon>Flavobacteriaceae</taxon>
        <taxon>Mangrovimonas</taxon>
    </lineage>
</organism>
<dbReference type="AlphaFoldDB" id="A0A084TNC1"/>
<evidence type="ECO:0000313" key="2">
    <source>
        <dbReference type="EMBL" id="KFB02207.1"/>
    </source>
</evidence>
<dbReference type="InterPro" id="IPR013740">
    <property type="entry name" value="Redoxin"/>
</dbReference>
<dbReference type="InterPro" id="IPR013766">
    <property type="entry name" value="Thioredoxin_domain"/>
</dbReference>
<dbReference type="PANTHER" id="PTHR42852">
    <property type="entry name" value="THIOL:DISULFIDE INTERCHANGE PROTEIN DSBE"/>
    <property type="match status" value="1"/>
</dbReference>
<keyword evidence="3" id="KW-1185">Reference proteome</keyword>
<dbReference type="Pfam" id="PF08534">
    <property type="entry name" value="Redoxin"/>
    <property type="match status" value="1"/>
</dbReference>
<evidence type="ECO:0000259" key="1">
    <source>
        <dbReference type="PROSITE" id="PS51352"/>
    </source>
</evidence>
<protein>
    <submittedName>
        <fullName evidence="2">Thiol-disulfide oxidoreductase</fullName>
    </submittedName>
</protein>
<name>A0A084TNC1_9FLAO</name>
<accession>A0A084TNC1</accession>
<dbReference type="OrthoDB" id="9815205at2"/>
<reference evidence="3" key="2">
    <citation type="submission" date="2014-07" db="EMBL/GenBank/DDBJ databases">
        <title>Genome sequence of Mangrovimonas yunxiaonensis.</title>
        <authorList>
            <person name="Li Y."/>
            <person name="Zheng T."/>
        </authorList>
    </citation>
    <scope>NUCLEOTIDE SEQUENCE [LARGE SCALE GENOMIC DNA]</scope>
    <source>
        <strain evidence="3">LY01</strain>
    </source>
</reference>
<dbReference type="Proteomes" id="UP000028521">
    <property type="component" value="Unassembled WGS sequence"/>
</dbReference>
<sequence>MKSKFLKPSNIVYVVVIALLIIPQTRQPIQIMLHKGLSAISTPSTLDKDEQKQLSDYNWSLIDENGKGFNFEAAKGKVVVINFWATWCPPCIAEMPSLDNLYLEYKDHKDVVLLYVTNDAPQKTQRFKKKNGYQFEVFRPVTAYPEAFDVNTIPRTFIVDKSGTIVLDKTGAANWNSKAIKQIITTLVETKM</sequence>
<dbReference type="CDD" id="cd02966">
    <property type="entry name" value="TlpA_like_family"/>
    <property type="match status" value="1"/>
</dbReference>
<dbReference type="STRING" id="1197477.IA57_00800"/>
<dbReference type="GO" id="GO:0016491">
    <property type="term" value="F:oxidoreductase activity"/>
    <property type="evidence" value="ECO:0007669"/>
    <property type="project" value="InterPro"/>
</dbReference>
<dbReference type="eggNOG" id="COG0526">
    <property type="taxonomic scope" value="Bacteria"/>
</dbReference>
<feature type="domain" description="Thioredoxin" evidence="1">
    <location>
        <begin position="31"/>
        <end position="189"/>
    </location>
</feature>
<dbReference type="PANTHER" id="PTHR42852:SF17">
    <property type="entry name" value="THIOREDOXIN-LIKE PROTEIN HI_1115"/>
    <property type="match status" value="1"/>
</dbReference>
<dbReference type="PROSITE" id="PS51352">
    <property type="entry name" value="THIOREDOXIN_2"/>
    <property type="match status" value="1"/>
</dbReference>
<dbReference type="InterPro" id="IPR050553">
    <property type="entry name" value="Thioredoxin_ResA/DsbE_sf"/>
</dbReference>
<proteinExistence type="predicted"/>
<dbReference type="RefSeq" id="WP_036117954.1">
    <property type="nucleotide sequence ID" value="NZ_BMET01000002.1"/>
</dbReference>
<comment type="caution">
    <text evidence="2">The sequence shown here is derived from an EMBL/GenBank/DDBJ whole genome shotgun (WGS) entry which is preliminary data.</text>
</comment>
<gene>
    <name evidence="2" type="ORF">IA57_00800</name>
</gene>
<reference evidence="2 3" key="1">
    <citation type="journal article" date="2014" name="Genome Announc.">
        <title>Draft Genome Sequence of the Algicidal Bacterium Mangrovimonas yunxiaonensis Strain LY01.</title>
        <authorList>
            <person name="Li Y."/>
            <person name="Zhu H."/>
            <person name="Li C."/>
            <person name="Zhang H."/>
            <person name="Chen Z."/>
            <person name="Zheng W."/>
            <person name="Xu H."/>
            <person name="Zheng T."/>
        </authorList>
    </citation>
    <scope>NUCLEOTIDE SEQUENCE [LARGE SCALE GENOMIC DNA]</scope>
    <source>
        <strain evidence="2 3">LY01</strain>
    </source>
</reference>
<dbReference type="SUPFAM" id="SSF52833">
    <property type="entry name" value="Thioredoxin-like"/>
    <property type="match status" value="1"/>
</dbReference>
<dbReference type="EMBL" id="JPFK01000002">
    <property type="protein sequence ID" value="KFB02207.1"/>
    <property type="molecule type" value="Genomic_DNA"/>
</dbReference>